<accession>A0AAW1DAV3</accession>
<evidence type="ECO:0000256" key="5">
    <source>
        <dbReference type="PIRNR" id="PIRNR017233"/>
    </source>
</evidence>
<protein>
    <recommendedName>
        <fullName evidence="5">Elongator complex protein 1</fullName>
    </recommendedName>
</protein>
<comment type="caution">
    <text evidence="12">The sequence shown here is derived from an EMBL/GenBank/DDBJ whole genome shotgun (WGS) entry which is preliminary data.</text>
</comment>
<dbReference type="AlphaFoldDB" id="A0AAW1DAV3"/>
<dbReference type="Pfam" id="PF23936">
    <property type="entry name" value="HB_ELP1"/>
    <property type="match status" value="1"/>
</dbReference>
<dbReference type="GO" id="GO:0033588">
    <property type="term" value="C:elongator holoenzyme complex"/>
    <property type="evidence" value="ECO:0007669"/>
    <property type="project" value="InterPro"/>
</dbReference>
<keyword evidence="13" id="KW-1185">Reference proteome</keyword>
<gene>
    <name evidence="12" type="ORF">O3M35_008069</name>
</gene>
<feature type="region of interest" description="Disordered" evidence="6">
    <location>
        <begin position="1077"/>
        <end position="1109"/>
    </location>
</feature>
<feature type="domain" description="ELP1 three-helical bundle" evidence="11">
    <location>
        <begin position="1027"/>
        <end position="1179"/>
    </location>
</feature>
<evidence type="ECO:0000256" key="6">
    <source>
        <dbReference type="SAM" id="MobiDB-lite"/>
    </source>
</evidence>
<evidence type="ECO:0000259" key="11">
    <source>
        <dbReference type="Pfam" id="PF23936"/>
    </source>
</evidence>
<dbReference type="InterPro" id="IPR056169">
    <property type="entry name" value="HB_ELP1"/>
</dbReference>
<evidence type="ECO:0000259" key="10">
    <source>
        <dbReference type="Pfam" id="PF23925"/>
    </source>
</evidence>
<evidence type="ECO:0000256" key="4">
    <source>
        <dbReference type="ARBA" id="ARBA00022694"/>
    </source>
</evidence>
<evidence type="ECO:0000256" key="1">
    <source>
        <dbReference type="ARBA" id="ARBA00005043"/>
    </source>
</evidence>
<dbReference type="GO" id="GO:0000049">
    <property type="term" value="F:tRNA binding"/>
    <property type="evidence" value="ECO:0007669"/>
    <property type="project" value="TreeGrafter"/>
</dbReference>
<dbReference type="Pfam" id="PF23878">
    <property type="entry name" value="TPR_ELP1"/>
    <property type="match status" value="1"/>
</dbReference>
<organism evidence="12 13">
    <name type="scientific">Rhynocoris fuscipes</name>
    <dbReference type="NCBI Taxonomy" id="488301"/>
    <lineage>
        <taxon>Eukaryota</taxon>
        <taxon>Metazoa</taxon>
        <taxon>Ecdysozoa</taxon>
        <taxon>Arthropoda</taxon>
        <taxon>Hexapoda</taxon>
        <taxon>Insecta</taxon>
        <taxon>Pterygota</taxon>
        <taxon>Neoptera</taxon>
        <taxon>Paraneoptera</taxon>
        <taxon>Hemiptera</taxon>
        <taxon>Heteroptera</taxon>
        <taxon>Panheteroptera</taxon>
        <taxon>Cimicomorpha</taxon>
        <taxon>Reduviidae</taxon>
        <taxon>Harpactorinae</taxon>
        <taxon>Harpactorini</taxon>
        <taxon>Rhynocoris</taxon>
    </lineage>
</organism>
<dbReference type="Pfam" id="PF04762">
    <property type="entry name" value="Beta-prop_ELP1_1st"/>
    <property type="match status" value="1"/>
</dbReference>
<dbReference type="InterPro" id="IPR056167">
    <property type="entry name" value="A-sol_ELP1"/>
</dbReference>
<feature type="compositionally biased region" description="Low complexity" evidence="6">
    <location>
        <begin position="1082"/>
        <end position="1103"/>
    </location>
</feature>
<feature type="domain" description="ELP1 TPR" evidence="9">
    <location>
        <begin position="854"/>
        <end position="1013"/>
    </location>
</feature>
<comment type="function">
    <text evidence="5">Component of the elongator complex which is required for multiple tRNA modifications, including mcm5U (5-methoxycarbonylmethyl uridine), mcm5s2U (5-methoxycarbonylmethyl-2-thiouridine), and ncm5U (5-carbamoylmethyl uridine). The elongator complex catalyzes formation of carboxymethyluridine in the wobble base at position 34 in tRNAs.</text>
</comment>
<dbReference type="GO" id="GO:0002926">
    <property type="term" value="P:tRNA wobble base 5-methoxycarbonylmethyl-2-thiouridinylation"/>
    <property type="evidence" value="ECO:0007669"/>
    <property type="project" value="TreeGrafter"/>
</dbReference>
<dbReference type="PIRSF" id="PIRSF017233">
    <property type="entry name" value="IKAP"/>
    <property type="match status" value="1"/>
</dbReference>
<evidence type="ECO:0000259" key="9">
    <source>
        <dbReference type="Pfam" id="PF23878"/>
    </source>
</evidence>
<evidence type="ECO:0000259" key="8">
    <source>
        <dbReference type="Pfam" id="PF23797"/>
    </source>
</evidence>
<comment type="subcellular location">
    <subcellularLocation>
        <location evidence="5">Cytoplasm</location>
    </subcellularLocation>
    <subcellularLocation>
        <location evidence="5">Nucleus</location>
    </subcellularLocation>
</comment>
<dbReference type="PANTHER" id="PTHR12747">
    <property type="entry name" value="ELONGATOR COMPLEX PROTEIN 1"/>
    <property type="match status" value="1"/>
</dbReference>
<keyword evidence="4" id="KW-0819">tRNA processing</keyword>
<evidence type="ECO:0000256" key="3">
    <source>
        <dbReference type="ARBA" id="ARBA00022490"/>
    </source>
</evidence>
<sequence>MRNLKISLCRQLSIAELDCCELVESGKILVNFDWKSGQRFLLAFQRDTLYLLTLDDGIVSKCSVNHLFPDSVPQVKGILCSDIFDVVYSFHKTGEVLRYTCNASKLDTEFFSHVNNEIESIEFSPDKEIVAYVSSEFKLKLITITADSFETICEYDMGDMSEGEQILVNVGWGKKETQFHGSEGKNAALAKIEPTVEECFENRSVLISWRGDSTMFAVGYWCNHSRKRRIKLFSRDGIFMCINEDVIGLDGPMSWKPQGNLIACSQQLANKYVISLFEKNGLKHIDFEIPPTFKVKQIIWNSGSTILGLLVQCSKSNRNYLMLWTCSNYHWYLKQMLALKFEVCRVLWDEDREKTLYIVSRSGVFYEIELIWAVDHCAANDSSKYCVSVIDNDKILVTPFHAAVIPPPMCKWTLKCPSSVNRIIYPPNYRSDGNGYVMCAILSDGKICLLKETSSGEPLISGVNESLCKKVNFDLSLCNWCWVGDSNLICISPFTENKSTLLNIEIDPQADFNITDEQVMKDAIMSTVEVDGKLIMYMRNGKSIEYSYIEKSLSNVKDGLPELCYDLVAFSGDVYGLSGWTRLYRNSEIICDSVTSFLIQHPFLLATTSKHTLIIINCLGSLIEEISVRKLERGSRLVAVTGNRVVMQMPRGNLETIEPRALTVLSAGKLIDSNLYKEAVQILRKQRISFDLCIDHNPEQFFANIKHFVNSVDPQWITLLITELSDSDVTRNIYSPYYNQEERKHIISLDQKINKVCSALLTVLSESNENDRYTLAILSCLVKMKRISEAIEMAWNNDQALQHLLFLVDVEVLYYEALGAYNLQAALKFAGKSQMDPKEYIAYLNSLKAMEENYMKYEIDRMLKRYDSALEHLSKCSDDKLDLMYSLIEEFHLYGLALKLCENNTERYNRVAFMYGQYLYKKSHFEESGIMFVRCGDLRKAIESFTKAGNWRQSILLAKRCNYSKEELEALGDAVCNVLISSQKYSEAAAMYKDCFSNKDKSIEMLLCGHYWNDALYLASSADNFPITERKIREKVLEAATNLIDEINLCRNNICRYSSRLKQVRFNKTKKPNFREFDEMSETSSVSSRSGSNQTSSNSSKGSRMTRKMSRKLWSLKEGNPREEEALMAVLSQTISATEKIISEVQNISLVLLHLKLDGKAEILQNTMKEFVKVIKDEKYTIWPKGTSDEELAALGRYAKYRFPPEMRFDSNWQLQLFTPSY</sequence>
<feature type="domain" description="ELP1 alpha-solenoid" evidence="10">
    <location>
        <begin position="660"/>
        <end position="847"/>
    </location>
</feature>
<dbReference type="InterPro" id="IPR056164">
    <property type="entry name" value="Beta-prop_ELP1_1st"/>
</dbReference>
<reference evidence="12 13" key="1">
    <citation type="submission" date="2022-12" db="EMBL/GenBank/DDBJ databases">
        <title>Chromosome-level genome assembly of true bugs.</title>
        <authorList>
            <person name="Ma L."/>
            <person name="Li H."/>
        </authorList>
    </citation>
    <scope>NUCLEOTIDE SEQUENCE [LARGE SCALE GENOMIC DNA]</scope>
    <source>
        <strain evidence="12">Lab_2022b</strain>
    </source>
</reference>
<proteinExistence type="inferred from homology"/>
<dbReference type="PANTHER" id="PTHR12747:SF0">
    <property type="entry name" value="ELONGATOR COMPLEX PROTEIN 1"/>
    <property type="match status" value="1"/>
</dbReference>
<dbReference type="Proteomes" id="UP001461498">
    <property type="component" value="Unassembled WGS sequence"/>
</dbReference>
<dbReference type="InterPro" id="IPR006849">
    <property type="entry name" value="Elp1"/>
</dbReference>
<evidence type="ECO:0000259" key="7">
    <source>
        <dbReference type="Pfam" id="PF04762"/>
    </source>
</evidence>
<comment type="pathway">
    <text evidence="1">tRNA modification; 5-methoxycarbonylmethyl-2-thiouridine-tRNA biosynthesis.</text>
</comment>
<dbReference type="Pfam" id="PF23797">
    <property type="entry name" value="Beta-prop_ELP1_2nd"/>
    <property type="match status" value="1"/>
</dbReference>
<feature type="domain" description="ELP1 first N-terminal beta-propeller" evidence="7">
    <location>
        <begin position="91"/>
        <end position="342"/>
    </location>
</feature>
<dbReference type="SUPFAM" id="SSF69322">
    <property type="entry name" value="Tricorn protease domain 2"/>
    <property type="match status" value="1"/>
</dbReference>
<name>A0AAW1DAV3_9HEMI</name>
<evidence type="ECO:0000313" key="12">
    <source>
        <dbReference type="EMBL" id="KAK9506067.1"/>
    </source>
</evidence>
<feature type="domain" description="ELP1 N-terminal second beta-propeller" evidence="8">
    <location>
        <begin position="389"/>
        <end position="638"/>
    </location>
</feature>
<dbReference type="EMBL" id="JAPXFL010000005">
    <property type="protein sequence ID" value="KAK9506067.1"/>
    <property type="molecule type" value="Genomic_DNA"/>
</dbReference>
<dbReference type="GO" id="GO:0005634">
    <property type="term" value="C:nucleus"/>
    <property type="evidence" value="ECO:0007669"/>
    <property type="project" value="UniProtKB-SubCell"/>
</dbReference>
<dbReference type="Pfam" id="PF23925">
    <property type="entry name" value="A-sol_ELP1"/>
    <property type="match status" value="1"/>
</dbReference>
<dbReference type="InterPro" id="IPR056166">
    <property type="entry name" value="TPR_ELP1"/>
</dbReference>
<keyword evidence="3 5" id="KW-0963">Cytoplasm</keyword>
<comment type="similarity">
    <text evidence="2 5">Belongs to the ELP1/IKA1 family.</text>
</comment>
<evidence type="ECO:0000313" key="13">
    <source>
        <dbReference type="Proteomes" id="UP001461498"/>
    </source>
</evidence>
<evidence type="ECO:0000256" key="2">
    <source>
        <dbReference type="ARBA" id="ARBA00006086"/>
    </source>
</evidence>
<dbReference type="InterPro" id="IPR056165">
    <property type="entry name" value="Beta-prop_ELP1_2nd"/>
</dbReference>
<keyword evidence="5" id="KW-0539">Nucleus</keyword>
<dbReference type="GO" id="GO:0005829">
    <property type="term" value="C:cytosol"/>
    <property type="evidence" value="ECO:0007669"/>
    <property type="project" value="TreeGrafter"/>
</dbReference>